<feature type="transmembrane region" description="Helical" evidence="7">
    <location>
        <begin position="208"/>
        <end position="231"/>
    </location>
</feature>
<keyword evidence="11" id="KW-1185">Reference proteome</keyword>
<dbReference type="RefSeq" id="WP_230221423.1">
    <property type="nucleotide sequence ID" value="NZ_JAJKFT010000010.1"/>
</dbReference>
<name>A0A9X1SHQ3_9BACT</name>
<evidence type="ECO:0000256" key="5">
    <source>
        <dbReference type="ARBA" id="ARBA00022989"/>
    </source>
</evidence>
<proteinExistence type="inferred from homology"/>
<feature type="transmembrane region" description="Helical" evidence="7">
    <location>
        <begin position="176"/>
        <end position="196"/>
    </location>
</feature>
<dbReference type="InterPro" id="IPR022732">
    <property type="entry name" value="Peptidase_S54_GlpG_N"/>
</dbReference>
<evidence type="ECO:0000256" key="1">
    <source>
        <dbReference type="ARBA" id="ARBA00004141"/>
    </source>
</evidence>
<dbReference type="Proteomes" id="UP001139103">
    <property type="component" value="Unassembled WGS sequence"/>
</dbReference>
<evidence type="ECO:0000313" key="11">
    <source>
        <dbReference type="Proteomes" id="UP001139103"/>
    </source>
</evidence>
<evidence type="ECO:0000256" key="3">
    <source>
        <dbReference type="ARBA" id="ARBA00022692"/>
    </source>
</evidence>
<feature type="transmembrane region" description="Helical" evidence="7">
    <location>
        <begin position="112"/>
        <end position="131"/>
    </location>
</feature>
<dbReference type="GO" id="GO:0004252">
    <property type="term" value="F:serine-type endopeptidase activity"/>
    <property type="evidence" value="ECO:0007669"/>
    <property type="project" value="InterPro"/>
</dbReference>
<evidence type="ECO:0000259" key="9">
    <source>
        <dbReference type="Pfam" id="PF12122"/>
    </source>
</evidence>
<dbReference type="EC" id="3.4.21.105" evidence="10"/>
<gene>
    <name evidence="10" type="ORF">LOC68_18330</name>
</gene>
<feature type="domain" description="Peptidase S54 GlpG peptidase N-terminal" evidence="9">
    <location>
        <begin position="1"/>
        <end position="72"/>
    </location>
</feature>
<dbReference type="SUPFAM" id="SSF144091">
    <property type="entry name" value="Rhomboid-like"/>
    <property type="match status" value="1"/>
</dbReference>
<comment type="subcellular location">
    <subcellularLocation>
        <location evidence="1">Membrane</location>
        <topology evidence="1">Multi-pass membrane protein</topology>
    </subcellularLocation>
</comment>
<keyword evidence="6 7" id="KW-0472">Membrane</keyword>
<feature type="transmembrane region" description="Helical" evidence="7">
    <location>
        <begin position="267"/>
        <end position="287"/>
    </location>
</feature>
<dbReference type="PANTHER" id="PTHR43731">
    <property type="entry name" value="RHOMBOID PROTEASE"/>
    <property type="match status" value="1"/>
</dbReference>
<dbReference type="GO" id="GO:0006508">
    <property type="term" value="P:proteolysis"/>
    <property type="evidence" value="ECO:0007669"/>
    <property type="project" value="UniProtKB-KW"/>
</dbReference>
<dbReference type="InterPro" id="IPR038236">
    <property type="entry name" value="GlpG_N_sf"/>
</dbReference>
<evidence type="ECO:0000256" key="7">
    <source>
        <dbReference type="SAM" id="Phobius"/>
    </source>
</evidence>
<comment type="caution">
    <text evidence="10">The sequence shown here is derived from an EMBL/GenBank/DDBJ whole genome shotgun (WGS) entry which is preliminary data.</text>
</comment>
<evidence type="ECO:0000256" key="2">
    <source>
        <dbReference type="ARBA" id="ARBA00009045"/>
    </source>
</evidence>
<dbReference type="InterPro" id="IPR022764">
    <property type="entry name" value="Peptidase_S54_rhomboid_dom"/>
</dbReference>
<feature type="transmembrane region" description="Helical" evidence="7">
    <location>
        <begin position="237"/>
        <end position="255"/>
    </location>
</feature>
<evidence type="ECO:0000256" key="4">
    <source>
        <dbReference type="ARBA" id="ARBA00022801"/>
    </source>
</evidence>
<dbReference type="Pfam" id="PF01694">
    <property type="entry name" value="Rhomboid"/>
    <property type="match status" value="1"/>
</dbReference>
<dbReference type="PANTHER" id="PTHR43731:SF14">
    <property type="entry name" value="PRESENILIN-ASSOCIATED RHOMBOID-LIKE PROTEIN, MITOCHONDRIAL"/>
    <property type="match status" value="1"/>
</dbReference>
<dbReference type="Gene3D" id="1.20.1540.10">
    <property type="entry name" value="Rhomboid-like"/>
    <property type="match status" value="1"/>
</dbReference>
<dbReference type="Gene3D" id="3.30.70.2350">
    <property type="match status" value="1"/>
</dbReference>
<organism evidence="10 11">
    <name type="scientific">Blastopirellula sediminis</name>
    <dbReference type="NCBI Taxonomy" id="2894196"/>
    <lineage>
        <taxon>Bacteria</taxon>
        <taxon>Pseudomonadati</taxon>
        <taxon>Planctomycetota</taxon>
        <taxon>Planctomycetia</taxon>
        <taxon>Pirellulales</taxon>
        <taxon>Pirellulaceae</taxon>
        <taxon>Blastopirellula</taxon>
    </lineage>
</organism>
<keyword evidence="4 10" id="KW-0378">Hydrolase</keyword>
<keyword evidence="5 7" id="KW-1133">Transmembrane helix</keyword>
<dbReference type="Pfam" id="PF12122">
    <property type="entry name" value="Rhomboid_N"/>
    <property type="match status" value="1"/>
</dbReference>
<keyword evidence="3 7" id="KW-0812">Transmembrane</keyword>
<dbReference type="EMBL" id="JAJKFT010000010">
    <property type="protein sequence ID" value="MCC9630357.1"/>
    <property type="molecule type" value="Genomic_DNA"/>
</dbReference>
<evidence type="ECO:0000313" key="10">
    <source>
        <dbReference type="EMBL" id="MCC9630357.1"/>
    </source>
</evidence>
<dbReference type="InterPro" id="IPR035952">
    <property type="entry name" value="Rhomboid-like_sf"/>
</dbReference>
<feature type="domain" description="Peptidase S54 rhomboid" evidence="8">
    <location>
        <begin position="167"/>
        <end position="308"/>
    </location>
</feature>
<sequence>MRQIGAIATDREAARFIDYLLTQGIDAKAEPRDGKFLVWIHDEGQIDQARSELSAYLSNPNDQRYADAAKEANSIRKVEYLKNEQRRKNVHDMRGKLGGVGMMARATPVTMTIMWICIAVTAFSMLGPSIVNGLPRNWLIDWLTFAPAAMIPQAIRSHDPFVAIEAGQVWRLITPIFPHGGLMHIVFNMWMWYSFGGILERRLGSGRYLAMVLGLTLFANIASAMASIYISGNGGELYAIGISGVLFGLFGFAWAKSTFEPQFGIYLPGQMVIVMMFWFGLCWMGYVGNIANWGHTCGLVAGVIAGFIPSGSSR</sequence>
<reference evidence="10" key="1">
    <citation type="submission" date="2021-11" db="EMBL/GenBank/DDBJ databases">
        <title>Genome sequence.</title>
        <authorList>
            <person name="Sun Q."/>
        </authorList>
    </citation>
    <scope>NUCLEOTIDE SEQUENCE</scope>
    <source>
        <strain evidence="10">JC732</strain>
    </source>
</reference>
<evidence type="ECO:0000259" key="8">
    <source>
        <dbReference type="Pfam" id="PF01694"/>
    </source>
</evidence>
<dbReference type="GO" id="GO:0016020">
    <property type="term" value="C:membrane"/>
    <property type="evidence" value="ECO:0007669"/>
    <property type="project" value="UniProtKB-SubCell"/>
</dbReference>
<comment type="similarity">
    <text evidence="2">Belongs to the peptidase S54 family.</text>
</comment>
<keyword evidence="10" id="KW-0645">Protease</keyword>
<protein>
    <submittedName>
        <fullName evidence="10">Rhomboid family intramembrane serine protease</fullName>
        <ecNumber evidence="10">3.4.21.105</ecNumber>
    </submittedName>
</protein>
<dbReference type="AlphaFoldDB" id="A0A9X1SHQ3"/>
<evidence type="ECO:0000256" key="6">
    <source>
        <dbReference type="ARBA" id="ARBA00023136"/>
    </source>
</evidence>
<dbReference type="InterPro" id="IPR050925">
    <property type="entry name" value="Rhomboid_protease_S54"/>
</dbReference>
<accession>A0A9X1SHQ3</accession>